<reference evidence="4 5" key="1">
    <citation type="submission" date="2018-05" db="EMBL/GenBank/DDBJ databases">
        <title>Brumimicrobium oceani sp. nov., isolated from coastal sediment.</title>
        <authorList>
            <person name="Kou Y."/>
        </authorList>
    </citation>
    <scope>NUCLEOTIDE SEQUENCE [LARGE SCALE GENOMIC DNA]</scope>
    <source>
        <strain evidence="4 5">C305</strain>
    </source>
</reference>
<feature type="domain" description="Nudix hydrolase" evidence="3">
    <location>
        <begin position="9"/>
        <end position="141"/>
    </location>
</feature>
<accession>A0A2U2X1E4</accession>
<evidence type="ECO:0000259" key="3">
    <source>
        <dbReference type="PROSITE" id="PS51462"/>
    </source>
</evidence>
<dbReference type="InterPro" id="IPR020476">
    <property type="entry name" value="Nudix_hydrolase"/>
</dbReference>
<dbReference type="AlphaFoldDB" id="A0A2U2X1E4"/>
<dbReference type="PANTHER" id="PTHR43736:SF4">
    <property type="entry name" value="SLR1690 PROTEIN"/>
    <property type="match status" value="1"/>
</dbReference>
<proteinExistence type="inferred from homology"/>
<protein>
    <submittedName>
        <fullName evidence="4">NUDIX hydrolase</fullName>
    </submittedName>
</protein>
<dbReference type="PROSITE" id="PS51462">
    <property type="entry name" value="NUDIX"/>
    <property type="match status" value="1"/>
</dbReference>
<gene>
    <name evidence="4" type="ORF">DIT68_14705</name>
</gene>
<keyword evidence="5" id="KW-1185">Reference proteome</keyword>
<dbReference type="GO" id="GO:0016787">
    <property type="term" value="F:hydrolase activity"/>
    <property type="evidence" value="ECO:0007669"/>
    <property type="project" value="UniProtKB-KW"/>
</dbReference>
<comment type="caution">
    <text evidence="4">The sequence shown here is derived from an EMBL/GenBank/DDBJ whole genome shotgun (WGS) entry which is preliminary data.</text>
</comment>
<evidence type="ECO:0000256" key="2">
    <source>
        <dbReference type="RuleBase" id="RU003476"/>
    </source>
</evidence>
<organism evidence="4 5">
    <name type="scientific">Brumimicrobium oceani</name>
    <dbReference type="NCBI Taxonomy" id="2100725"/>
    <lineage>
        <taxon>Bacteria</taxon>
        <taxon>Pseudomonadati</taxon>
        <taxon>Bacteroidota</taxon>
        <taxon>Flavobacteriia</taxon>
        <taxon>Flavobacteriales</taxon>
        <taxon>Crocinitomicaceae</taxon>
        <taxon>Brumimicrobium</taxon>
    </lineage>
</organism>
<dbReference type="InterPro" id="IPR015797">
    <property type="entry name" value="NUDIX_hydrolase-like_dom_sf"/>
</dbReference>
<dbReference type="InterPro" id="IPR000086">
    <property type="entry name" value="NUDIX_hydrolase_dom"/>
</dbReference>
<dbReference type="PROSITE" id="PS00893">
    <property type="entry name" value="NUDIX_BOX"/>
    <property type="match status" value="1"/>
</dbReference>
<dbReference type="PRINTS" id="PR00502">
    <property type="entry name" value="NUDIXFAMILY"/>
</dbReference>
<keyword evidence="1 2" id="KW-0378">Hydrolase</keyword>
<dbReference type="Proteomes" id="UP000245370">
    <property type="component" value="Unassembled WGS sequence"/>
</dbReference>
<dbReference type="Pfam" id="PF00293">
    <property type="entry name" value="NUDIX"/>
    <property type="match status" value="1"/>
</dbReference>
<sequence>MLSIQQNIKVAADAVVFSFDETGLYLLLIERKKATKGKKWAVPGGFIEDNETPEAAAVRELKEETGVSVKFMTQFHTFGEVKRDPRFRVISIAHYILMKKKGVNPKGNDDAESAQWVAMKDLPELAFDHYEMIRMAFSQLQKSVSSLNIDCFAEDPSLEDVKLISKLLGKVKFK</sequence>
<evidence type="ECO:0000313" key="5">
    <source>
        <dbReference type="Proteomes" id="UP000245370"/>
    </source>
</evidence>
<dbReference type="SUPFAM" id="SSF55811">
    <property type="entry name" value="Nudix"/>
    <property type="match status" value="1"/>
</dbReference>
<evidence type="ECO:0000313" key="4">
    <source>
        <dbReference type="EMBL" id="PWH81574.1"/>
    </source>
</evidence>
<evidence type="ECO:0000256" key="1">
    <source>
        <dbReference type="ARBA" id="ARBA00022801"/>
    </source>
</evidence>
<dbReference type="PANTHER" id="PTHR43736">
    <property type="entry name" value="ADP-RIBOSE PYROPHOSPHATASE"/>
    <property type="match status" value="1"/>
</dbReference>
<comment type="similarity">
    <text evidence="2">Belongs to the Nudix hydrolase family.</text>
</comment>
<dbReference type="Gene3D" id="3.90.79.10">
    <property type="entry name" value="Nucleoside Triphosphate Pyrophosphohydrolase"/>
    <property type="match status" value="1"/>
</dbReference>
<name>A0A2U2X1E4_9FLAO</name>
<dbReference type="InterPro" id="IPR020084">
    <property type="entry name" value="NUDIX_hydrolase_CS"/>
</dbReference>
<dbReference type="CDD" id="cd18873">
    <property type="entry name" value="NUDIX_NadM_like"/>
    <property type="match status" value="1"/>
</dbReference>
<reference evidence="4 5" key="2">
    <citation type="submission" date="2018-05" db="EMBL/GenBank/DDBJ databases">
        <authorList>
            <person name="Lanie J.A."/>
            <person name="Ng W.-L."/>
            <person name="Kazmierczak K.M."/>
            <person name="Andrzejewski T.M."/>
            <person name="Davidsen T.M."/>
            <person name="Wayne K.J."/>
            <person name="Tettelin H."/>
            <person name="Glass J.I."/>
            <person name="Rusch D."/>
            <person name="Podicherti R."/>
            <person name="Tsui H.-C.T."/>
            <person name="Winkler M.E."/>
        </authorList>
    </citation>
    <scope>NUCLEOTIDE SEQUENCE [LARGE SCALE GENOMIC DNA]</scope>
    <source>
        <strain evidence="4 5">C305</strain>
    </source>
</reference>
<dbReference type="EMBL" id="QFRJ01000016">
    <property type="protein sequence ID" value="PWH81574.1"/>
    <property type="molecule type" value="Genomic_DNA"/>
</dbReference>